<proteinExistence type="predicted"/>
<dbReference type="PANTHER" id="PTHR34595">
    <property type="entry name" value="BLR5612 PROTEIN"/>
    <property type="match status" value="1"/>
</dbReference>
<sequence length="529" mass="57954">MAGPLDQYPTRAGVFDETVAGDGAVREAYRQMVEQFEALGLEDVRSRAEYVSTSYHDQGVTFDYAGEERPFPLDIVPRVIDAQTWAHVEAGVAQRVRALEEFLADVYGAMQIVTDRVLPRHVVTTSAHYHRVAFGIQPVNGVRIHVSGIDLVRDGDGVFRVLEDNVRIPSGVSYVLTNRRAMTATLPEVVGTHRIRPVAAYPARLLRALRAAAPSGVQDPEVVVLTPGPFNSAYFEHSLLARLMGCRLVEGRDLVTQGGRVMMRDTHGMQPVHVIYRRVDDDFLDPVAFRNDSVLGCPGVLSAARAGNVTIANAVGNGVADDKLMYSYVPDLIRYYLDEEPLLPNVDTWRLEDPSHREEVLDRLDELVLKPVDGSGGKGIVIGPQADRAELDALRERVIAAPRGWVAQPVVQLSTVPTMVEEGMRPRHVDLRPFAINDGEKVWVLPGGLTRVALGEGELIVNSSRGGGSKDTWVLSGDGRRTRVLPRAQVAFQTASAPQVAQKRSEAEPSEQEQQQQQVRLPPAGGAPC</sequence>
<dbReference type="Gene3D" id="3.40.50.11290">
    <property type="match status" value="1"/>
</dbReference>
<dbReference type="SUPFAM" id="SSF56059">
    <property type="entry name" value="Glutathione synthetase ATP-binding domain-like"/>
    <property type="match status" value="1"/>
</dbReference>
<dbReference type="InterPro" id="IPR051680">
    <property type="entry name" value="ATP-dep_Glu-Cys_Ligase-2"/>
</dbReference>
<dbReference type="AlphaFoldDB" id="A0A285VQP1"/>
<dbReference type="InterPro" id="IPR025841">
    <property type="entry name" value="CP_ATPgrasp_2"/>
</dbReference>
<dbReference type="PANTHER" id="PTHR34595:SF7">
    <property type="entry name" value="SLL1039 PROTEIN"/>
    <property type="match status" value="1"/>
</dbReference>
<dbReference type="Gene3D" id="3.30.1490.270">
    <property type="match status" value="1"/>
</dbReference>
<evidence type="ECO:0000313" key="4">
    <source>
        <dbReference type="Proteomes" id="UP000219688"/>
    </source>
</evidence>
<evidence type="ECO:0000256" key="1">
    <source>
        <dbReference type="SAM" id="MobiDB-lite"/>
    </source>
</evidence>
<accession>A0A285VQP1</accession>
<keyword evidence="4" id="KW-1185">Reference proteome</keyword>
<dbReference type="Pfam" id="PF14403">
    <property type="entry name" value="CP_ATPgrasp_2"/>
    <property type="match status" value="1"/>
</dbReference>
<organism evidence="3 4">
    <name type="scientific">Ornithinimicrobium cerasi</name>
    <dbReference type="NCBI Taxonomy" id="2248773"/>
    <lineage>
        <taxon>Bacteria</taxon>
        <taxon>Bacillati</taxon>
        <taxon>Actinomycetota</taxon>
        <taxon>Actinomycetes</taxon>
        <taxon>Micrococcales</taxon>
        <taxon>Ornithinimicrobiaceae</taxon>
        <taxon>Ornithinimicrobium</taxon>
    </lineage>
</organism>
<protein>
    <submittedName>
        <fullName evidence="3">Uncharacterized conserved protein, circularly permuted ATPgrasp superfamily</fullName>
    </submittedName>
</protein>
<gene>
    <name evidence="3" type="ORF">SAMN05421879_10723</name>
</gene>
<dbReference type="PIRSF" id="PIRSF005522">
    <property type="entry name" value="UCP005522"/>
    <property type="match status" value="1"/>
</dbReference>
<dbReference type="Proteomes" id="UP000219688">
    <property type="component" value="Unassembled WGS sequence"/>
</dbReference>
<feature type="domain" description="Circularly permuted ATP-grasp type 2" evidence="2">
    <location>
        <begin position="77"/>
        <end position="453"/>
    </location>
</feature>
<feature type="region of interest" description="Disordered" evidence="1">
    <location>
        <begin position="493"/>
        <end position="529"/>
    </location>
</feature>
<reference evidence="4" key="1">
    <citation type="submission" date="2017-08" db="EMBL/GenBank/DDBJ databases">
        <authorList>
            <person name="Varghese N."/>
            <person name="Submissions S."/>
        </authorList>
    </citation>
    <scope>NUCLEOTIDE SEQUENCE [LARGE SCALE GENOMIC DNA]</scope>
    <source>
        <strain evidence="4">USBA17B2</strain>
    </source>
</reference>
<evidence type="ECO:0000313" key="3">
    <source>
        <dbReference type="EMBL" id="SOC56217.1"/>
    </source>
</evidence>
<dbReference type="RefSeq" id="WP_097188387.1">
    <property type="nucleotide sequence ID" value="NZ_OBQK01000007.1"/>
</dbReference>
<dbReference type="InterPro" id="IPR016450">
    <property type="entry name" value="UCP005522"/>
</dbReference>
<evidence type="ECO:0000259" key="2">
    <source>
        <dbReference type="Pfam" id="PF14403"/>
    </source>
</evidence>
<name>A0A285VQP1_9MICO</name>
<dbReference type="EMBL" id="OBQK01000007">
    <property type="protein sequence ID" value="SOC56217.1"/>
    <property type="molecule type" value="Genomic_DNA"/>
</dbReference>